<evidence type="ECO:0000313" key="2">
    <source>
        <dbReference type="EMBL" id="KAF1956455.1"/>
    </source>
</evidence>
<dbReference type="OrthoDB" id="5418436at2759"/>
<proteinExistence type="predicted"/>
<evidence type="ECO:0000313" key="3">
    <source>
        <dbReference type="Proteomes" id="UP000800035"/>
    </source>
</evidence>
<dbReference type="PANTHER" id="PTHR34618:SF4">
    <property type="entry name" value="CAS1"/>
    <property type="match status" value="1"/>
</dbReference>
<name>A0A6A5TV17_9PLEO</name>
<dbReference type="InterPro" id="IPR021476">
    <property type="entry name" value="Egh16-like"/>
</dbReference>
<evidence type="ECO:0000256" key="1">
    <source>
        <dbReference type="SAM" id="MobiDB-lite"/>
    </source>
</evidence>
<dbReference type="EMBL" id="ML976991">
    <property type="protein sequence ID" value="KAF1956455.1"/>
    <property type="molecule type" value="Genomic_DNA"/>
</dbReference>
<dbReference type="AlphaFoldDB" id="A0A6A5TV17"/>
<keyword evidence="3" id="KW-1185">Reference proteome</keyword>
<reference evidence="2" key="1">
    <citation type="journal article" date="2020" name="Stud. Mycol.">
        <title>101 Dothideomycetes genomes: a test case for predicting lifestyles and emergence of pathogens.</title>
        <authorList>
            <person name="Haridas S."/>
            <person name="Albert R."/>
            <person name="Binder M."/>
            <person name="Bloem J."/>
            <person name="Labutti K."/>
            <person name="Salamov A."/>
            <person name="Andreopoulos B."/>
            <person name="Baker S."/>
            <person name="Barry K."/>
            <person name="Bills G."/>
            <person name="Bluhm B."/>
            <person name="Cannon C."/>
            <person name="Castanera R."/>
            <person name="Culley D."/>
            <person name="Daum C."/>
            <person name="Ezra D."/>
            <person name="Gonzalez J."/>
            <person name="Henrissat B."/>
            <person name="Kuo A."/>
            <person name="Liang C."/>
            <person name="Lipzen A."/>
            <person name="Lutzoni F."/>
            <person name="Magnuson J."/>
            <person name="Mondo S."/>
            <person name="Nolan M."/>
            <person name="Ohm R."/>
            <person name="Pangilinan J."/>
            <person name="Park H.-J."/>
            <person name="Ramirez L."/>
            <person name="Alfaro M."/>
            <person name="Sun H."/>
            <person name="Tritt A."/>
            <person name="Yoshinaga Y."/>
            <person name="Zwiers L.-H."/>
            <person name="Turgeon B."/>
            <person name="Goodwin S."/>
            <person name="Spatafora J."/>
            <person name="Crous P."/>
            <person name="Grigoriev I."/>
        </authorList>
    </citation>
    <scope>NUCLEOTIDE SEQUENCE</scope>
    <source>
        <strain evidence="2">CBS 675.92</strain>
    </source>
</reference>
<organism evidence="2 3">
    <name type="scientific">Byssothecium circinans</name>
    <dbReference type="NCBI Taxonomy" id="147558"/>
    <lineage>
        <taxon>Eukaryota</taxon>
        <taxon>Fungi</taxon>
        <taxon>Dikarya</taxon>
        <taxon>Ascomycota</taxon>
        <taxon>Pezizomycotina</taxon>
        <taxon>Dothideomycetes</taxon>
        <taxon>Pleosporomycetidae</taxon>
        <taxon>Pleosporales</taxon>
        <taxon>Massarineae</taxon>
        <taxon>Massarinaceae</taxon>
        <taxon>Byssothecium</taxon>
    </lineage>
</organism>
<feature type="non-terminal residue" evidence="2">
    <location>
        <position position="1"/>
    </location>
</feature>
<dbReference type="Proteomes" id="UP000800035">
    <property type="component" value="Unassembled WGS sequence"/>
</dbReference>
<dbReference type="Pfam" id="PF11327">
    <property type="entry name" value="Egh16-like"/>
    <property type="match status" value="1"/>
</dbReference>
<dbReference type="PANTHER" id="PTHR34618">
    <property type="entry name" value="SURFACE PROTEIN MAS1, PUTATIVE-RELATED"/>
    <property type="match status" value="1"/>
</dbReference>
<sequence>NGSALGIMSDVVPSPGKNSVTEIDTTVFGKTNIATNSLGKINAGGSNKVADVAGTMAQSGSMVPQVNDGGLISGTFHIIATDAAGLVSAMIDSCGAKANVVTNKTLLSSTSSLADTETNSSIIDAPGNKGNVKPSGVDPRGIEYWALRARSLVARAPNVNMKLHVHIAVPVLTTCSANVCFMKIANSNRVGPFGGVIAFQMAGAFAATGNTTAAVVGNAGSTTSTAGTQNGATTGAGATTGPGLTTETGATPGIKAARLTKTAKGAARRFVA</sequence>
<protein>
    <submittedName>
        <fullName evidence="2">Uncharacterized protein</fullName>
    </submittedName>
</protein>
<accession>A0A6A5TV17</accession>
<feature type="region of interest" description="Disordered" evidence="1">
    <location>
        <begin position="222"/>
        <end position="250"/>
    </location>
</feature>
<gene>
    <name evidence="2" type="ORF">CC80DRAFT_413117</name>
</gene>